<evidence type="ECO:0000313" key="2">
    <source>
        <dbReference type="Proteomes" id="UP001217741"/>
    </source>
</evidence>
<sequence>MVFAAPVKGVRRNHFSAYEIERRPRGASRRKAAPTFFSGQSILCQERATALFGRRDIEPCA</sequence>
<reference evidence="1" key="1">
    <citation type="submission" date="2023-03" db="EMBL/GenBank/DDBJ databases">
        <title>Draft assemblies of triclosan tolerant bacteria isolated from returned activated sludge.</title>
        <authorList>
            <person name="Van Hamelsveld S."/>
        </authorList>
    </citation>
    <scope>NUCLEOTIDE SEQUENCE</scope>
    <source>
        <strain evidence="1">GW210012_S60</strain>
    </source>
</reference>
<feature type="non-terminal residue" evidence="1">
    <location>
        <position position="61"/>
    </location>
</feature>
<dbReference type="EMBL" id="JARJLO010000290">
    <property type="protein sequence ID" value="MDF3872563.1"/>
    <property type="molecule type" value="Genomic_DNA"/>
</dbReference>
<evidence type="ECO:0000313" key="1">
    <source>
        <dbReference type="EMBL" id="MDF3872563.1"/>
    </source>
</evidence>
<evidence type="ECO:0008006" key="3">
    <source>
        <dbReference type="Google" id="ProtNLM"/>
    </source>
</evidence>
<gene>
    <name evidence="1" type="ORF">P3W50_19115</name>
</gene>
<comment type="caution">
    <text evidence="1">The sequence shown here is derived from an EMBL/GenBank/DDBJ whole genome shotgun (WGS) entry which is preliminary data.</text>
</comment>
<dbReference type="RefSeq" id="WP_276236710.1">
    <property type="nucleotide sequence ID" value="NZ_JARJLO010000290.1"/>
</dbReference>
<dbReference type="Proteomes" id="UP001217741">
    <property type="component" value="Unassembled WGS sequence"/>
</dbReference>
<proteinExistence type="predicted"/>
<name>A0AAW6PRV3_PSEPU</name>
<protein>
    <recommendedName>
        <fullName evidence="3">Diguanylate phosphodiesterase</fullName>
    </recommendedName>
</protein>
<dbReference type="AlphaFoldDB" id="A0AAW6PRV3"/>
<accession>A0AAW6PRV3</accession>
<organism evidence="1 2">
    <name type="scientific">Pseudomonas putida</name>
    <name type="common">Arthrobacter siderocapsulatus</name>
    <dbReference type="NCBI Taxonomy" id="303"/>
    <lineage>
        <taxon>Bacteria</taxon>
        <taxon>Pseudomonadati</taxon>
        <taxon>Pseudomonadota</taxon>
        <taxon>Gammaproteobacteria</taxon>
        <taxon>Pseudomonadales</taxon>
        <taxon>Pseudomonadaceae</taxon>
        <taxon>Pseudomonas</taxon>
    </lineage>
</organism>